<comment type="caution">
    <text evidence="11">The sequence shown here is derived from an EMBL/GenBank/DDBJ whole genome shotgun (WGS) entry which is preliminary data.</text>
</comment>
<evidence type="ECO:0000256" key="5">
    <source>
        <dbReference type="ARBA" id="ARBA00022946"/>
    </source>
</evidence>
<dbReference type="EMBL" id="LAZR01003267">
    <property type="protein sequence ID" value="KKN20164.1"/>
    <property type="molecule type" value="Genomic_DNA"/>
</dbReference>
<dbReference type="Pfam" id="PF00465">
    <property type="entry name" value="Fe-ADH"/>
    <property type="match status" value="1"/>
</dbReference>
<dbReference type="SUPFAM" id="SSF56796">
    <property type="entry name" value="Dehydroquinate synthase-like"/>
    <property type="match status" value="1"/>
</dbReference>
<feature type="domain" description="Alcohol dehydrogenase iron-type/glycerol dehydrogenase GldA" evidence="9">
    <location>
        <begin position="47"/>
        <end position="218"/>
    </location>
</feature>
<dbReference type="AlphaFoldDB" id="A0A0F9NQG6"/>
<name>A0A0F9NQG6_9ZZZZ</name>
<evidence type="ECO:0000259" key="9">
    <source>
        <dbReference type="Pfam" id="PF00465"/>
    </source>
</evidence>
<organism evidence="11">
    <name type="scientific">marine sediment metagenome</name>
    <dbReference type="NCBI Taxonomy" id="412755"/>
    <lineage>
        <taxon>unclassified sequences</taxon>
        <taxon>metagenomes</taxon>
        <taxon>ecological metagenomes</taxon>
    </lineage>
</organism>
<evidence type="ECO:0000256" key="3">
    <source>
        <dbReference type="ARBA" id="ARBA00010005"/>
    </source>
</evidence>
<comment type="catalytic activity">
    <reaction evidence="1">
        <text>(S)-3-hydroxybutanoate + 2-oxoglutarate = (R)-2-hydroxyglutarate + acetoacetate</text>
        <dbReference type="Rhea" id="RHEA:23048"/>
        <dbReference type="ChEBI" id="CHEBI:11047"/>
        <dbReference type="ChEBI" id="CHEBI:13705"/>
        <dbReference type="ChEBI" id="CHEBI:15801"/>
        <dbReference type="ChEBI" id="CHEBI:16810"/>
        <dbReference type="EC" id="1.1.99.24"/>
    </reaction>
</comment>
<keyword evidence="7" id="KW-0496">Mitochondrion</keyword>
<dbReference type="GO" id="GO:0047988">
    <property type="term" value="F:hydroxyacid-oxoacid transhydrogenase activity"/>
    <property type="evidence" value="ECO:0007669"/>
    <property type="project" value="UniProtKB-EC"/>
</dbReference>
<comment type="similarity">
    <text evidence="3">Belongs to the iron-containing alcohol dehydrogenase family. Hydroxyacid-oxoacid transhydrogenase subfamily.</text>
</comment>
<gene>
    <name evidence="11" type="ORF">LCGC14_0938410</name>
</gene>
<evidence type="ECO:0000256" key="8">
    <source>
        <dbReference type="ARBA" id="ARBA00049496"/>
    </source>
</evidence>
<dbReference type="FunFam" id="3.40.50.1970:FF:000003">
    <property type="entry name" value="Alcohol dehydrogenase, iron-containing"/>
    <property type="match status" value="1"/>
</dbReference>
<dbReference type="Gene3D" id="3.40.50.1970">
    <property type="match status" value="1"/>
</dbReference>
<dbReference type="PANTHER" id="PTHR11496">
    <property type="entry name" value="ALCOHOL DEHYDROGENASE"/>
    <property type="match status" value="1"/>
</dbReference>
<keyword evidence="5" id="KW-0809">Transit peptide</keyword>
<dbReference type="InterPro" id="IPR056798">
    <property type="entry name" value="ADH_Fe_C"/>
</dbReference>
<sequence length="459" mass="49610">MELPKFRGINLLNKKFKNKSKNQKNGTVKMTNQEQKFETAFTMDTSSIKYGPGVTREVGYDIKKLGASRVMVVTDPNLTKSEPVSVTIKALQEENIEFVLFDKARVEPTDGSFEIAAKFAVEGKFDGFIGVGGGSCMDTAKVANLYSTYPADFLDYVNRPIGKGIPIPGPLKPMIAIPTTAGTGSETTGVAIFDLVSMHAKTGIAHRALRPVMGIIDPNNTRTVPKMAAASCGFDVLCHALESLTAIPYHKRPAPESLELRPAYQGSNPISDLWASKAIEMVSKYIVAVVKDSNDDEARSAMIQAATFAGIGFGNAGVHLAHGMSYPVSGMVREYIPEGIKSEHPIIPHGMGVVIVSPAVFRFTAKVNPEVHLYAAKLMGVNVTNADKKDAGEILAKEIIRLMRATGMPNGLNAVEFGLSDIDELVQGTLPQHRVTKLSPRPASADDLKQLFTDSMTLW</sequence>
<dbReference type="InterPro" id="IPR042157">
    <property type="entry name" value="HOT"/>
</dbReference>
<keyword evidence="6" id="KW-0560">Oxidoreductase</keyword>
<accession>A0A0F9NQG6</accession>
<comment type="subcellular location">
    <subcellularLocation>
        <location evidence="2">Mitochondrion</location>
    </subcellularLocation>
</comment>
<evidence type="ECO:0000256" key="4">
    <source>
        <dbReference type="ARBA" id="ARBA00013182"/>
    </source>
</evidence>
<dbReference type="InterPro" id="IPR001670">
    <property type="entry name" value="ADH_Fe/GldA"/>
</dbReference>
<comment type="catalytic activity">
    <reaction evidence="8">
        <text>4-hydroxybutanoate + 2-oxoglutarate = (R)-2-hydroxyglutarate + succinate semialdehyde</text>
        <dbReference type="Rhea" id="RHEA:24734"/>
        <dbReference type="ChEBI" id="CHEBI:15801"/>
        <dbReference type="ChEBI" id="CHEBI:16724"/>
        <dbReference type="ChEBI" id="CHEBI:16810"/>
        <dbReference type="ChEBI" id="CHEBI:57706"/>
        <dbReference type="EC" id="1.1.99.24"/>
    </reaction>
</comment>
<dbReference type="PANTHER" id="PTHR11496:SF83">
    <property type="entry name" value="HYDROXYACID-OXOACID TRANSHYDROGENASE, MITOCHONDRIAL"/>
    <property type="match status" value="1"/>
</dbReference>
<evidence type="ECO:0000256" key="7">
    <source>
        <dbReference type="ARBA" id="ARBA00023128"/>
    </source>
</evidence>
<evidence type="ECO:0000313" key="11">
    <source>
        <dbReference type="EMBL" id="KKN20164.1"/>
    </source>
</evidence>
<dbReference type="GO" id="GO:0005739">
    <property type="term" value="C:mitochondrion"/>
    <property type="evidence" value="ECO:0007669"/>
    <property type="project" value="UniProtKB-SubCell"/>
</dbReference>
<feature type="domain" description="Fe-containing alcohol dehydrogenase-like C-terminal" evidence="10">
    <location>
        <begin position="266"/>
        <end position="455"/>
    </location>
</feature>
<dbReference type="Pfam" id="PF25137">
    <property type="entry name" value="ADH_Fe_C"/>
    <property type="match status" value="1"/>
</dbReference>
<protein>
    <recommendedName>
        <fullName evidence="4">hydroxyacid-oxoacid transhydrogenase</fullName>
        <ecNumber evidence="4">1.1.99.24</ecNumber>
    </recommendedName>
</protein>
<evidence type="ECO:0000256" key="6">
    <source>
        <dbReference type="ARBA" id="ARBA00023002"/>
    </source>
</evidence>
<reference evidence="11" key="1">
    <citation type="journal article" date="2015" name="Nature">
        <title>Complex archaea that bridge the gap between prokaryotes and eukaryotes.</title>
        <authorList>
            <person name="Spang A."/>
            <person name="Saw J.H."/>
            <person name="Jorgensen S.L."/>
            <person name="Zaremba-Niedzwiedzka K."/>
            <person name="Martijn J."/>
            <person name="Lind A.E."/>
            <person name="van Eijk R."/>
            <person name="Schleper C."/>
            <person name="Guy L."/>
            <person name="Ettema T.J."/>
        </authorList>
    </citation>
    <scope>NUCLEOTIDE SEQUENCE</scope>
</reference>
<dbReference type="InterPro" id="IPR039697">
    <property type="entry name" value="Alcohol_dehydrogenase_Fe"/>
</dbReference>
<dbReference type="CDD" id="cd08190">
    <property type="entry name" value="HOT"/>
    <property type="match status" value="1"/>
</dbReference>
<dbReference type="GO" id="GO:0004022">
    <property type="term" value="F:alcohol dehydrogenase (NAD+) activity"/>
    <property type="evidence" value="ECO:0007669"/>
    <property type="project" value="InterPro"/>
</dbReference>
<evidence type="ECO:0000259" key="10">
    <source>
        <dbReference type="Pfam" id="PF25137"/>
    </source>
</evidence>
<evidence type="ECO:0000256" key="1">
    <source>
        <dbReference type="ARBA" id="ARBA00000813"/>
    </source>
</evidence>
<dbReference type="Gene3D" id="1.20.1090.10">
    <property type="entry name" value="Dehydroquinate synthase-like - alpha domain"/>
    <property type="match status" value="1"/>
</dbReference>
<dbReference type="EC" id="1.1.99.24" evidence="4"/>
<evidence type="ECO:0000256" key="2">
    <source>
        <dbReference type="ARBA" id="ARBA00004173"/>
    </source>
</evidence>
<dbReference type="GO" id="GO:0046872">
    <property type="term" value="F:metal ion binding"/>
    <property type="evidence" value="ECO:0007669"/>
    <property type="project" value="InterPro"/>
</dbReference>
<proteinExistence type="inferred from homology"/>